<dbReference type="GO" id="GO:0016020">
    <property type="term" value="C:membrane"/>
    <property type="evidence" value="ECO:0007669"/>
    <property type="project" value="UniProtKB-SubCell"/>
</dbReference>
<dbReference type="Proteomes" id="UP000807469">
    <property type="component" value="Unassembled WGS sequence"/>
</dbReference>
<evidence type="ECO:0000313" key="8">
    <source>
        <dbReference type="Proteomes" id="UP000807469"/>
    </source>
</evidence>
<evidence type="ECO:0000256" key="1">
    <source>
        <dbReference type="ARBA" id="ARBA00004141"/>
    </source>
</evidence>
<keyword evidence="3" id="KW-0812">Transmembrane</keyword>
<dbReference type="EMBL" id="MU155625">
    <property type="protein sequence ID" value="KAF9471766.1"/>
    <property type="molecule type" value="Genomic_DNA"/>
</dbReference>
<feature type="non-terminal residue" evidence="7">
    <location>
        <position position="1"/>
    </location>
</feature>
<keyword evidence="2" id="KW-0813">Transport</keyword>
<reference evidence="7" key="1">
    <citation type="submission" date="2020-11" db="EMBL/GenBank/DDBJ databases">
        <authorList>
            <consortium name="DOE Joint Genome Institute"/>
            <person name="Ahrendt S."/>
            <person name="Riley R."/>
            <person name="Andreopoulos W."/>
            <person name="Labutti K."/>
            <person name="Pangilinan J."/>
            <person name="Ruiz-Duenas F.J."/>
            <person name="Barrasa J.M."/>
            <person name="Sanchez-Garcia M."/>
            <person name="Camarero S."/>
            <person name="Miyauchi S."/>
            <person name="Serrano A."/>
            <person name="Linde D."/>
            <person name="Babiker R."/>
            <person name="Drula E."/>
            <person name="Ayuso-Fernandez I."/>
            <person name="Pacheco R."/>
            <person name="Padilla G."/>
            <person name="Ferreira P."/>
            <person name="Barriuso J."/>
            <person name="Kellner H."/>
            <person name="Castanera R."/>
            <person name="Alfaro M."/>
            <person name="Ramirez L."/>
            <person name="Pisabarro A.G."/>
            <person name="Kuo A."/>
            <person name="Tritt A."/>
            <person name="Lipzen A."/>
            <person name="He G."/>
            <person name="Yan M."/>
            <person name="Ng V."/>
            <person name="Cullen D."/>
            <person name="Martin F."/>
            <person name="Rosso M.-N."/>
            <person name="Henrissat B."/>
            <person name="Hibbett D."/>
            <person name="Martinez A.T."/>
            <person name="Grigoriev I.V."/>
        </authorList>
    </citation>
    <scope>NUCLEOTIDE SEQUENCE</scope>
    <source>
        <strain evidence="7">CIRM-BRFM 674</strain>
    </source>
</reference>
<dbReference type="InterPro" id="IPR003439">
    <property type="entry name" value="ABC_transporter-like_ATP-bd"/>
</dbReference>
<accession>A0A9P5YPU4</accession>
<dbReference type="InterPro" id="IPR027417">
    <property type="entry name" value="P-loop_NTPase"/>
</dbReference>
<comment type="caution">
    <text evidence="7">The sequence shown here is derived from an EMBL/GenBank/DDBJ whole genome shotgun (WGS) entry which is preliminary data.</text>
</comment>
<name>A0A9P5YPU4_9AGAR</name>
<gene>
    <name evidence="7" type="ORF">BDN70DRAFT_974113</name>
</gene>
<dbReference type="OrthoDB" id="66620at2759"/>
<feature type="domain" description="ABC transporter" evidence="6">
    <location>
        <begin position="15"/>
        <end position="132"/>
    </location>
</feature>
<dbReference type="GO" id="GO:0042626">
    <property type="term" value="F:ATPase-coupled transmembrane transporter activity"/>
    <property type="evidence" value="ECO:0007669"/>
    <property type="project" value="TreeGrafter"/>
</dbReference>
<evidence type="ECO:0000256" key="5">
    <source>
        <dbReference type="ARBA" id="ARBA00023136"/>
    </source>
</evidence>
<dbReference type="Pfam" id="PF00005">
    <property type="entry name" value="ABC_tran"/>
    <property type="match status" value="1"/>
</dbReference>
<dbReference type="GO" id="GO:0005524">
    <property type="term" value="F:ATP binding"/>
    <property type="evidence" value="ECO:0007669"/>
    <property type="project" value="InterPro"/>
</dbReference>
<sequence length="175" mass="19372">KIDTPGHPLVDAQKREVSGTVLVNGREVDDEGFKDIVGCVDLEDTLMSTLTVYETVLCSAPLRLSREIDDEAWKFRMLEMLAELGILNIKDAQLTYIVFEGHCSIYGGEKRRVSIACGLVTSPSIIFLGELTSISIYSMHSISQNLHLFLPGTIIIPPFHRQIVSLRKRGNAAAN</sequence>
<dbReference type="AlphaFoldDB" id="A0A9P5YPU4"/>
<organism evidence="7 8">
    <name type="scientific">Pholiota conissans</name>
    <dbReference type="NCBI Taxonomy" id="109636"/>
    <lineage>
        <taxon>Eukaryota</taxon>
        <taxon>Fungi</taxon>
        <taxon>Dikarya</taxon>
        <taxon>Basidiomycota</taxon>
        <taxon>Agaricomycotina</taxon>
        <taxon>Agaricomycetes</taxon>
        <taxon>Agaricomycetidae</taxon>
        <taxon>Agaricales</taxon>
        <taxon>Agaricineae</taxon>
        <taxon>Strophariaceae</taxon>
        <taxon>Pholiota</taxon>
    </lineage>
</organism>
<proteinExistence type="predicted"/>
<keyword evidence="5" id="KW-0472">Membrane</keyword>
<dbReference type="SUPFAM" id="SSF52540">
    <property type="entry name" value="P-loop containing nucleoside triphosphate hydrolases"/>
    <property type="match status" value="1"/>
</dbReference>
<keyword evidence="4" id="KW-1133">Transmembrane helix</keyword>
<dbReference type="GO" id="GO:0016887">
    <property type="term" value="F:ATP hydrolysis activity"/>
    <property type="evidence" value="ECO:0007669"/>
    <property type="project" value="InterPro"/>
</dbReference>
<dbReference type="InterPro" id="IPR050352">
    <property type="entry name" value="ABCG_transporters"/>
</dbReference>
<dbReference type="PANTHER" id="PTHR48041:SF2">
    <property type="entry name" value="ATP-DEPENDENT PERMEASE-RELATED"/>
    <property type="match status" value="1"/>
</dbReference>
<comment type="subcellular location">
    <subcellularLocation>
        <location evidence="1">Membrane</location>
        <topology evidence="1">Multi-pass membrane protein</topology>
    </subcellularLocation>
</comment>
<dbReference type="Gene3D" id="3.40.50.300">
    <property type="entry name" value="P-loop containing nucleotide triphosphate hydrolases"/>
    <property type="match status" value="1"/>
</dbReference>
<evidence type="ECO:0000256" key="2">
    <source>
        <dbReference type="ARBA" id="ARBA00022448"/>
    </source>
</evidence>
<dbReference type="PANTHER" id="PTHR48041">
    <property type="entry name" value="ABC TRANSPORTER G FAMILY MEMBER 28"/>
    <property type="match status" value="1"/>
</dbReference>
<keyword evidence="8" id="KW-1185">Reference proteome</keyword>
<evidence type="ECO:0000313" key="7">
    <source>
        <dbReference type="EMBL" id="KAF9471766.1"/>
    </source>
</evidence>
<evidence type="ECO:0000259" key="6">
    <source>
        <dbReference type="Pfam" id="PF00005"/>
    </source>
</evidence>
<protein>
    <recommendedName>
        <fullName evidence="6">ABC transporter domain-containing protein</fullName>
    </recommendedName>
</protein>
<evidence type="ECO:0000256" key="3">
    <source>
        <dbReference type="ARBA" id="ARBA00022692"/>
    </source>
</evidence>
<evidence type="ECO:0000256" key="4">
    <source>
        <dbReference type="ARBA" id="ARBA00022989"/>
    </source>
</evidence>